<organism evidence="1 2">
    <name type="scientific">Calothrix parasitica NIES-267</name>
    <dbReference type="NCBI Taxonomy" id="1973488"/>
    <lineage>
        <taxon>Bacteria</taxon>
        <taxon>Bacillati</taxon>
        <taxon>Cyanobacteriota</taxon>
        <taxon>Cyanophyceae</taxon>
        <taxon>Nostocales</taxon>
        <taxon>Calotrichaceae</taxon>
        <taxon>Calothrix</taxon>
    </lineage>
</organism>
<keyword evidence="2" id="KW-1185">Reference proteome</keyword>
<evidence type="ECO:0000313" key="1">
    <source>
        <dbReference type="EMBL" id="BAY86933.1"/>
    </source>
</evidence>
<proteinExistence type="predicted"/>
<evidence type="ECO:0000313" key="2">
    <source>
        <dbReference type="Proteomes" id="UP000218418"/>
    </source>
</evidence>
<gene>
    <name evidence="1" type="ORF">NIES267_64440</name>
</gene>
<reference evidence="1 2" key="1">
    <citation type="submission" date="2017-06" db="EMBL/GenBank/DDBJ databases">
        <title>Genome sequencing of cyanobaciteial culture collection at National Institute for Environmental Studies (NIES).</title>
        <authorList>
            <person name="Hirose Y."/>
            <person name="Shimura Y."/>
            <person name="Fujisawa T."/>
            <person name="Nakamura Y."/>
            <person name="Kawachi M."/>
        </authorList>
    </citation>
    <scope>NUCLEOTIDE SEQUENCE [LARGE SCALE GENOMIC DNA]</scope>
    <source>
        <strain evidence="1 2">NIES-267</strain>
    </source>
</reference>
<dbReference type="EMBL" id="AP018227">
    <property type="protein sequence ID" value="BAY86933.1"/>
    <property type="molecule type" value="Genomic_DNA"/>
</dbReference>
<accession>A0A1Z4M0B9</accession>
<dbReference type="OrthoDB" id="7780998at2"/>
<dbReference type="AlphaFoldDB" id="A0A1Z4M0B9"/>
<protein>
    <submittedName>
        <fullName evidence="1">Uncharacterized protein</fullName>
    </submittedName>
</protein>
<dbReference type="Proteomes" id="UP000218418">
    <property type="component" value="Chromosome"/>
</dbReference>
<sequence length="136" mass="15690">MIVISKQQIVEQIHQDWLQKPQSQICIAIFNYLVGSNSQHLSHITYGSLRKVLGKAYDNQDLLAAIQYLCGDRTHLLETKFELIENDNYFEISDDDMIEARETGQLLHPETGELINDFEDKVFIYFQPSSVVKNLA</sequence>
<name>A0A1Z4M0B9_9CYAN</name>